<keyword evidence="1" id="KW-1133">Transmembrane helix</keyword>
<comment type="caution">
    <text evidence="2">The sequence shown here is derived from an EMBL/GenBank/DDBJ whole genome shotgun (WGS) entry which is preliminary data.</text>
</comment>
<dbReference type="RefSeq" id="WP_216255714.1">
    <property type="nucleotide sequence ID" value="NZ_JAZHFS010000047.1"/>
</dbReference>
<evidence type="ECO:0008006" key="4">
    <source>
        <dbReference type="Google" id="ProtNLM"/>
    </source>
</evidence>
<reference evidence="2 3" key="1">
    <citation type="submission" date="2023-11" db="EMBL/GenBank/DDBJ databases">
        <title>Draft genome sequence of a psychrophilic Clostridium strain from permafrost water brine.</title>
        <authorList>
            <person name="Shcherbakova V.A."/>
            <person name="Trubitsyn V.E."/>
            <person name="Zakharyuk A.G."/>
        </authorList>
    </citation>
    <scope>NUCLEOTIDE SEQUENCE [LARGE SCALE GENOMIC DNA]</scope>
    <source>
        <strain evidence="2 3">14F</strain>
    </source>
</reference>
<gene>
    <name evidence="2" type="ORF">SJI18_23765</name>
</gene>
<evidence type="ECO:0000313" key="2">
    <source>
        <dbReference type="EMBL" id="MEF2115299.1"/>
    </source>
</evidence>
<dbReference type="Proteomes" id="UP001498469">
    <property type="component" value="Unassembled WGS sequence"/>
</dbReference>
<evidence type="ECO:0000256" key="1">
    <source>
        <dbReference type="SAM" id="Phobius"/>
    </source>
</evidence>
<keyword evidence="1" id="KW-0812">Transmembrane</keyword>
<keyword evidence="3" id="KW-1185">Reference proteome</keyword>
<sequence>MKKSILKITILLLLIIIIIWLLYFKGILGKKPFKNLNYSDISSISVLANPPNRAVLIRENKQIKEITDMLNTIVTYQRNDSGKDIVGQFVQFTLTMKDGSTLKVGTYNPFILINGKFYKTKYEPCEKLNSLGNKLINDK</sequence>
<proteinExistence type="predicted"/>
<feature type="transmembrane region" description="Helical" evidence="1">
    <location>
        <begin position="6"/>
        <end position="24"/>
    </location>
</feature>
<name>A0ABU7UWT8_9CLOT</name>
<dbReference type="EMBL" id="JAZHFS010000047">
    <property type="protein sequence ID" value="MEF2115299.1"/>
    <property type="molecule type" value="Genomic_DNA"/>
</dbReference>
<accession>A0ABU7UWT8</accession>
<keyword evidence="1" id="KW-0472">Membrane</keyword>
<protein>
    <recommendedName>
        <fullName evidence="4">DUF4830 domain-containing protein</fullName>
    </recommendedName>
</protein>
<organism evidence="2 3">
    <name type="scientific">Clostridium frigoriphilum</name>
    <dbReference type="NCBI Taxonomy" id="443253"/>
    <lineage>
        <taxon>Bacteria</taxon>
        <taxon>Bacillati</taxon>
        <taxon>Bacillota</taxon>
        <taxon>Clostridia</taxon>
        <taxon>Eubacteriales</taxon>
        <taxon>Clostridiaceae</taxon>
        <taxon>Clostridium</taxon>
    </lineage>
</organism>
<evidence type="ECO:0000313" key="3">
    <source>
        <dbReference type="Proteomes" id="UP001498469"/>
    </source>
</evidence>